<comment type="caution">
    <text evidence="3">The sequence shown here is derived from an EMBL/GenBank/DDBJ whole genome shotgun (WGS) entry which is preliminary data.</text>
</comment>
<dbReference type="SUPFAM" id="SSF53335">
    <property type="entry name" value="S-adenosyl-L-methionine-dependent methyltransferases"/>
    <property type="match status" value="1"/>
</dbReference>
<dbReference type="AlphaFoldDB" id="A0A2K1Q584"/>
<dbReference type="InterPro" id="IPR003356">
    <property type="entry name" value="DNA_methylase_A-5"/>
</dbReference>
<dbReference type="GO" id="GO:0008170">
    <property type="term" value="F:N-methyltransferase activity"/>
    <property type="evidence" value="ECO:0007669"/>
    <property type="project" value="InterPro"/>
</dbReference>
<evidence type="ECO:0000256" key="1">
    <source>
        <dbReference type="ARBA" id="ARBA00006594"/>
    </source>
</evidence>
<dbReference type="Proteomes" id="UP000236345">
    <property type="component" value="Unassembled WGS sequence"/>
</dbReference>
<dbReference type="OrthoDB" id="9784823at2"/>
<dbReference type="Pfam" id="PF02384">
    <property type="entry name" value="N6_Mtase"/>
    <property type="match status" value="1"/>
</dbReference>
<dbReference type="Gene3D" id="3.40.50.150">
    <property type="entry name" value="Vaccinia Virus protein VP39"/>
    <property type="match status" value="1"/>
</dbReference>
<dbReference type="EMBL" id="NWUO01000021">
    <property type="protein sequence ID" value="PNS10161.1"/>
    <property type="molecule type" value="Genomic_DNA"/>
</dbReference>
<gene>
    <name evidence="3" type="ORF">COO59_19040</name>
</gene>
<dbReference type="RefSeq" id="WP_103061274.1">
    <property type="nucleotide sequence ID" value="NZ_BSOF01000012.1"/>
</dbReference>
<evidence type="ECO:0000259" key="2">
    <source>
        <dbReference type="Pfam" id="PF02384"/>
    </source>
</evidence>
<feature type="domain" description="DNA methylase adenine-specific" evidence="2">
    <location>
        <begin position="98"/>
        <end position="197"/>
    </location>
</feature>
<comment type="similarity">
    <text evidence="1">Belongs to the N(4)/N(6)-methyltransferase family.</text>
</comment>
<evidence type="ECO:0000313" key="4">
    <source>
        <dbReference type="Proteomes" id="UP000236345"/>
    </source>
</evidence>
<sequence>MTFINHRSAFLRIFNTTARYHHRHKVFEDFVSCAAIALHNGVAHDAELEKQYLSIIAGYEKEDVTRMAELLGHVVMALDQERCDFLGSVFMELELGDKYRGQFFTPWDVSRMMASVQLSGIDALMQGKDFITLQEPASGAGCMVIAFAEEFAQRGYTVSEQLWVSVTDVDPLAASMSYIQLSLCGIAAEVVTGNALTLERRRTLYTPLHYTARWAAKLGSAEQRAA</sequence>
<dbReference type="GO" id="GO:0003677">
    <property type="term" value="F:DNA binding"/>
    <property type="evidence" value="ECO:0007669"/>
    <property type="project" value="InterPro"/>
</dbReference>
<dbReference type="InterPro" id="IPR029063">
    <property type="entry name" value="SAM-dependent_MTases_sf"/>
</dbReference>
<evidence type="ECO:0000313" key="3">
    <source>
        <dbReference type="EMBL" id="PNS10161.1"/>
    </source>
</evidence>
<keyword evidence="4" id="KW-1185">Reference proteome</keyword>
<organism evidence="3 4">
    <name type="scientific">Mixta theicola</name>
    <dbReference type="NCBI Taxonomy" id="1458355"/>
    <lineage>
        <taxon>Bacteria</taxon>
        <taxon>Pseudomonadati</taxon>
        <taxon>Pseudomonadota</taxon>
        <taxon>Gammaproteobacteria</taxon>
        <taxon>Enterobacterales</taxon>
        <taxon>Erwiniaceae</taxon>
        <taxon>Mixta</taxon>
    </lineage>
</organism>
<protein>
    <submittedName>
        <fullName evidence="3">Integrase</fullName>
    </submittedName>
</protein>
<proteinExistence type="inferred from homology"/>
<name>A0A2K1Q584_9GAMM</name>
<accession>A0A2K1Q584</accession>
<reference evidence="4" key="1">
    <citation type="submission" date="2017-09" db="EMBL/GenBank/DDBJ databases">
        <authorList>
            <person name="Palmer M."/>
            <person name="Steenkamp E.T."/>
            <person name="Coetzee M.P."/>
            <person name="Avontuur J.R."/>
            <person name="Van Zyl E."/>
            <person name="Chan W.-Y."/>
            <person name="Blom J."/>
            <person name="Venter S.N."/>
        </authorList>
    </citation>
    <scope>NUCLEOTIDE SEQUENCE [LARGE SCALE GENOMIC DNA]</scope>
    <source>
        <strain evidence="4">QC88-366</strain>
    </source>
</reference>